<dbReference type="AlphaFoldDB" id="A0A5C3QBI6"/>
<evidence type="ECO:0000313" key="2">
    <source>
        <dbReference type="Proteomes" id="UP000305067"/>
    </source>
</evidence>
<sequence length="198" mass="22917">MRAPNVTRALLHGLRPDDILAYQTSVFKDQKDQPALLMLEILDPVEDITLPLTKFLSHLSRINWFNFKPTGTNPWNIDQLLLALNWPNWKEIQAAGPNPDPSSPRLICLCLKLQSIMLTSVKMNSQTFRAMVRSRIMDLRTRTKATLSLEAVELTCVDLQDLRFTDNAPRYGNRLDWLHEMDENEIMERTPNFKLVSR</sequence>
<dbReference type="Proteomes" id="UP000305067">
    <property type="component" value="Unassembled WGS sequence"/>
</dbReference>
<evidence type="ECO:0000313" key="1">
    <source>
        <dbReference type="EMBL" id="TFK99382.1"/>
    </source>
</evidence>
<name>A0A5C3QBI6_9AGAR</name>
<accession>A0A5C3QBI6</accession>
<reference evidence="1 2" key="1">
    <citation type="journal article" date="2019" name="Nat. Ecol. Evol.">
        <title>Megaphylogeny resolves global patterns of mushroom evolution.</title>
        <authorList>
            <person name="Varga T."/>
            <person name="Krizsan K."/>
            <person name="Foldi C."/>
            <person name="Dima B."/>
            <person name="Sanchez-Garcia M."/>
            <person name="Sanchez-Ramirez S."/>
            <person name="Szollosi G.J."/>
            <person name="Szarkandi J.G."/>
            <person name="Papp V."/>
            <person name="Albert L."/>
            <person name="Andreopoulos W."/>
            <person name="Angelini C."/>
            <person name="Antonin V."/>
            <person name="Barry K.W."/>
            <person name="Bougher N.L."/>
            <person name="Buchanan P."/>
            <person name="Buyck B."/>
            <person name="Bense V."/>
            <person name="Catcheside P."/>
            <person name="Chovatia M."/>
            <person name="Cooper J."/>
            <person name="Damon W."/>
            <person name="Desjardin D."/>
            <person name="Finy P."/>
            <person name="Geml J."/>
            <person name="Haridas S."/>
            <person name="Hughes K."/>
            <person name="Justo A."/>
            <person name="Karasinski D."/>
            <person name="Kautmanova I."/>
            <person name="Kiss B."/>
            <person name="Kocsube S."/>
            <person name="Kotiranta H."/>
            <person name="LaButti K.M."/>
            <person name="Lechner B.E."/>
            <person name="Liimatainen K."/>
            <person name="Lipzen A."/>
            <person name="Lukacs Z."/>
            <person name="Mihaltcheva S."/>
            <person name="Morgado L.N."/>
            <person name="Niskanen T."/>
            <person name="Noordeloos M.E."/>
            <person name="Ohm R.A."/>
            <person name="Ortiz-Santana B."/>
            <person name="Ovrebo C."/>
            <person name="Racz N."/>
            <person name="Riley R."/>
            <person name="Savchenko A."/>
            <person name="Shiryaev A."/>
            <person name="Soop K."/>
            <person name="Spirin V."/>
            <person name="Szebenyi C."/>
            <person name="Tomsovsky M."/>
            <person name="Tulloss R.E."/>
            <person name="Uehling J."/>
            <person name="Grigoriev I.V."/>
            <person name="Vagvolgyi C."/>
            <person name="Papp T."/>
            <person name="Martin F.M."/>
            <person name="Miettinen O."/>
            <person name="Hibbett D.S."/>
            <person name="Nagy L.G."/>
        </authorList>
    </citation>
    <scope>NUCLEOTIDE SEQUENCE [LARGE SCALE GENOMIC DNA]</scope>
    <source>
        <strain evidence="1 2">CBS 309.79</strain>
    </source>
</reference>
<dbReference type="EMBL" id="ML178834">
    <property type="protein sequence ID" value="TFK99382.1"/>
    <property type="molecule type" value="Genomic_DNA"/>
</dbReference>
<keyword evidence="2" id="KW-1185">Reference proteome</keyword>
<gene>
    <name evidence="1" type="ORF">BDV98DRAFT_595060</name>
</gene>
<protein>
    <submittedName>
        <fullName evidence="1">Uncharacterized protein</fullName>
    </submittedName>
</protein>
<organism evidence="1 2">
    <name type="scientific">Pterulicium gracile</name>
    <dbReference type="NCBI Taxonomy" id="1884261"/>
    <lineage>
        <taxon>Eukaryota</taxon>
        <taxon>Fungi</taxon>
        <taxon>Dikarya</taxon>
        <taxon>Basidiomycota</taxon>
        <taxon>Agaricomycotina</taxon>
        <taxon>Agaricomycetes</taxon>
        <taxon>Agaricomycetidae</taxon>
        <taxon>Agaricales</taxon>
        <taxon>Pleurotineae</taxon>
        <taxon>Pterulaceae</taxon>
        <taxon>Pterulicium</taxon>
    </lineage>
</organism>
<proteinExistence type="predicted"/>